<evidence type="ECO:0000256" key="7">
    <source>
        <dbReference type="ARBA" id="ARBA00023065"/>
    </source>
</evidence>
<comment type="caution">
    <text evidence="12">The sequence shown here is derived from an EMBL/GenBank/DDBJ whole genome shotgun (WGS) entry which is preliminary data.</text>
</comment>
<dbReference type="RefSeq" id="WP_097945307.1">
    <property type="nucleotide sequence ID" value="NZ_BLKS01000001.1"/>
</dbReference>
<feature type="transmembrane region" description="Helical" evidence="10">
    <location>
        <begin position="73"/>
        <end position="92"/>
    </location>
</feature>
<dbReference type="GO" id="GO:0009236">
    <property type="term" value="P:cobalamin biosynthetic process"/>
    <property type="evidence" value="ECO:0007669"/>
    <property type="project" value="UniProtKB-UniRule"/>
</dbReference>
<comment type="pathway">
    <text evidence="10">Cofactor biosynthesis; adenosylcobalamin biosynthesis.</text>
</comment>
<keyword evidence="4 10" id="KW-0169">Cobalamin biosynthesis</keyword>
<organism evidence="12 13">
    <name type="scientific">Mycolicibacterium agri</name>
    <name type="common">Mycobacterium agri</name>
    <dbReference type="NCBI Taxonomy" id="36811"/>
    <lineage>
        <taxon>Bacteria</taxon>
        <taxon>Bacillati</taxon>
        <taxon>Actinomycetota</taxon>
        <taxon>Actinomycetes</taxon>
        <taxon>Mycobacteriales</taxon>
        <taxon>Mycobacteriaceae</taxon>
        <taxon>Mycolicibacterium</taxon>
    </lineage>
</organism>
<dbReference type="EMBL" id="BLKS01000001">
    <property type="protein sequence ID" value="GFG54201.1"/>
    <property type="molecule type" value="Genomic_DNA"/>
</dbReference>
<proteinExistence type="inferred from homology"/>
<evidence type="ECO:0000256" key="9">
    <source>
        <dbReference type="ARBA" id="ARBA00023285"/>
    </source>
</evidence>
<comment type="function">
    <text evidence="10">Part of the energy-coupling factor (ECF) transporter complex CbiMNOQ involved in cobalt import.</text>
</comment>
<comment type="similarity">
    <text evidence="10">Belongs to the CbiN family.</text>
</comment>
<evidence type="ECO:0000313" key="11">
    <source>
        <dbReference type="EMBL" id="GFG54201.1"/>
    </source>
</evidence>
<dbReference type="AlphaFoldDB" id="A0A2A7MNJ3"/>
<protein>
    <recommendedName>
        <fullName evidence="10">Cobalt transport protein CbiN</fullName>
    </recommendedName>
    <alternativeName>
        <fullName evidence="10">Energy-coupling factor transporter probable substrate-capture protein CbiN</fullName>
        <shortName evidence="10">ECF transporter S component CbiN</shortName>
    </alternativeName>
</protein>
<accession>A0A2A7MNJ3</accession>
<evidence type="ECO:0000313" key="13">
    <source>
        <dbReference type="Proteomes" id="UP000220914"/>
    </source>
</evidence>
<evidence type="ECO:0000256" key="8">
    <source>
        <dbReference type="ARBA" id="ARBA00023136"/>
    </source>
</evidence>
<keyword evidence="2 10" id="KW-0813">Transport</keyword>
<dbReference type="GO" id="GO:0015087">
    <property type="term" value="F:cobalt ion transmembrane transporter activity"/>
    <property type="evidence" value="ECO:0007669"/>
    <property type="project" value="UniProtKB-UniRule"/>
</dbReference>
<reference evidence="11 14" key="2">
    <citation type="journal article" date="2019" name="Emerg. Microbes Infect.">
        <title>Comprehensive subspecies identification of 175 nontuberculous mycobacteria species based on 7547 genomic profiles.</title>
        <authorList>
            <person name="Matsumoto Y."/>
            <person name="Kinjo T."/>
            <person name="Motooka D."/>
            <person name="Nabeya D."/>
            <person name="Jung N."/>
            <person name="Uechi K."/>
            <person name="Horii T."/>
            <person name="Iida T."/>
            <person name="Fujita J."/>
            <person name="Nakamura S."/>
        </authorList>
    </citation>
    <scope>NUCLEOTIDE SEQUENCE [LARGE SCALE GENOMIC DNA]</scope>
    <source>
        <strain evidence="11 14">JCM 6377</strain>
    </source>
</reference>
<comment type="subcellular location">
    <subcellularLocation>
        <location evidence="10">Cell membrane</location>
        <topology evidence="10">Multi-pass membrane protein</topology>
    </subcellularLocation>
</comment>
<keyword evidence="9 10" id="KW-0170">Cobalt</keyword>
<evidence type="ECO:0000256" key="2">
    <source>
        <dbReference type="ARBA" id="ARBA00022448"/>
    </source>
</evidence>
<evidence type="ECO:0000313" key="12">
    <source>
        <dbReference type="EMBL" id="PEG33087.1"/>
    </source>
</evidence>
<keyword evidence="6 10" id="KW-1133">Transmembrane helix</keyword>
<dbReference type="InterPro" id="IPR003705">
    <property type="entry name" value="CbiN"/>
</dbReference>
<evidence type="ECO:0000256" key="4">
    <source>
        <dbReference type="ARBA" id="ARBA00022573"/>
    </source>
</evidence>
<keyword evidence="13" id="KW-1185">Reference proteome</keyword>
<evidence type="ECO:0000313" key="14">
    <source>
        <dbReference type="Proteomes" id="UP000465302"/>
    </source>
</evidence>
<comment type="subunit">
    <text evidence="10">Forms an energy-coupling factor (ECF) transporter complex composed of an ATP-binding protein (A component, CbiO), a transmembrane protein (T component, CbiQ) and 2 possible substrate-capture proteins (S components, CbiM and CbiN) of unknown stoichimetry.</text>
</comment>
<reference evidence="11" key="3">
    <citation type="submission" date="2020-02" db="EMBL/GenBank/DDBJ databases">
        <authorList>
            <person name="Matsumoto Y."/>
            <person name="Motooka D."/>
            <person name="Nakamura S."/>
        </authorList>
    </citation>
    <scope>NUCLEOTIDE SEQUENCE</scope>
    <source>
        <strain evidence="11">JCM 6377</strain>
    </source>
</reference>
<dbReference type="PANTHER" id="PTHR38662">
    <property type="entry name" value="COBALT TRANSPORT PROTEIN CBIN"/>
    <property type="match status" value="1"/>
</dbReference>
<keyword evidence="7 10" id="KW-0406">Ion transport</keyword>
<evidence type="ECO:0000256" key="1">
    <source>
        <dbReference type="ARBA" id="ARBA00022426"/>
    </source>
</evidence>
<dbReference type="OrthoDB" id="1551318at2"/>
<dbReference type="Proteomes" id="UP000220914">
    <property type="component" value="Unassembled WGS sequence"/>
</dbReference>
<dbReference type="EMBL" id="PDCP01000150">
    <property type="protein sequence ID" value="PEG33087.1"/>
    <property type="molecule type" value="Genomic_DNA"/>
</dbReference>
<name>A0A2A7MNJ3_MYCAG</name>
<keyword evidence="3 10" id="KW-1003">Cell membrane</keyword>
<feature type="transmembrane region" description="Helical" evidence="10">
    <location>
        <begin position="7"/>
        <end position="26"/>
    </location>
</feature>
<evidence type="ECO:0000256" key="6">
    <source>
        <dbReference type="ARBA" id="ARBA00022989"/>
    </source>
</evidence>
<gene>
    <name evidence="10 11" type="primary">cbiN</name>
    <name evidence="12" type="ORF">CQY20_32660</name>
    <name evidence="11" type="ORF">MAGR_56420</name>
</gene>
<evidence type="ECO:0000256" key="3">
    <source>
        <dbReference type="ARBA" id="ARBA00022475"/>
    </source>
</evidence>
<dbReference type="Pfam" id="PF02553">
    <property type="entry name" value="CbiN"/>
    <property type="match status" value="1"/>
</dbReference>
<keyword evidence="5 10" id="KW-0812">Transmembrane</keyword>
<evidence type="ECO:0000256" key="5">
    <source>
        <dbReference type="ARBA" id="ARBA00022692"/>
    </source>
</evidence>
<reference evidence="12 13" key="1">
    <citation type="submission" date="2017-10" db="EMBL/GenBank/DDBJ databases">
        <title>The new phylogeny of genus Mycobacterium.</title>
        <authorList>
            <person name="Tortoli E."/>
            <person name="Trovato A."/>
            <person name="Cirillo D.M."/>
        </authorList>
    </citation>
    <scope>NUCLEOTIDE SEQUENCE [LARGE SCALE GENOMIC DNA]</scope>
    <source>
        <strain evidence="12 13">CCUG37673</strain>
    </source>
</reference>
<evidence type="ECO:0000256" key="10">
    <source>
        <dbReference type="HAMAP-Rule" id="MF_00330"/>
    </source>
</evidence>
<dbReference type="UniPathway" id="UPA00148"/>
<dbReference type="PANTHER" id="PTHR38662:SF1">
    <property type="entry name" value="COBALT TRANSPORT PROTEIN CBIN"/>
    <property type="match status" value="1"/>
</dbReference>
<sequence length="112" mass="11877">MSRKTTITTLLILSAIVGIFAVSLWLHRDTPEDSSFIGTDSAVTEAIESAHDYEPWFSSVFTPGSGEIESGLFALQAALGAGVFGFAIGALWQRRRDVAGAPDLSAKATTDD</sequence>
<dbReference type="Proteomes" id="UP000465302">
    <property type="component" value="Unassembled WGS sequence"/>
</dbReference>
<dbReference type="GO" id="GO:0005886">
    <property type="term" value="C:plasma membrane"/>
    <property type="evidence" value="ECO:0007669"/>
    <property type="project" value="UniProtKB-SubCell"/>
</dbReference>
<keyword evidence="8 10" id="KW-0472">Membrane</keyword>
<dbReference type="HAMAP" id="MF_00330">
    <property type="entry name" value="CbiN"/>
    <property type="match status" value="1"/>
</dbReference>
<keyword evidence="1 10" id="KW-0171">Cobalt transport</keyword>
<dbReference type="NCBIfam" id="NF002780">
    <property type="entry name" value="PRK02898.1"/>
    <property type="match status" value="1"/>
</dbReference>